<feature type="transmembrane region" description="Helical" evidence="1">
    <location>
        <begin position="89"/>
        <end position="107"/>
    </location>
</feature>
<dbReference type="InterPro" id="IPR012373">
    <property type="entry name" value="Ferrdict_sens_TM"/>
</dbReference>
<proteinExistence type="predicted"/>
<dbReference type="InterPro" id="IPR006860">
    <property type="entry name" value="FecR"/>
</dbReference>
<feature type="domain" description="FecR protein" evidence="2">
    <location>
        <begin position="114"/>
        <end position="203"/>
    </location>
</feature>
<keyword evidence="1" id="KW-1133">Transmembrane helix</keyword>
<dbReference type="PANTHER" id="PTHR30273">
    <property type="entry name" value="PERIPLASMIC SIGNAL SENSOR AND SIGMA FACTOR ACTIVATOR FECR-RELATED"/>
    <property type="match status" value="1"/>
</dbReference>
<dbReference type="Pfam" id="PF04773">
    <property type="entry name" value="FecR"/>
    <property type="match status" value="1"/>
</dbReference>
<comment type="caution">
    <text evidence="3">The sequence shown here is derived from an EMBL/GenBank/DDBJ whole genome shotgun (WGS) entry which is preliminary data.</text>
</comment>
<evidence type="ECO:0000259" key="2">
    <source>
        <dbReference type="Pfam" id="PF04773"/>
    </source>
</evidence>
<keyword evidence="1" id="KW-0472">Membrane</keyword>
<sequence>MASMTDTNEQIRQEALEWALASQEADFAGWDALTGWLEADARHNQAYDAAMAAGSWMADLVAAVPALPQPANDGQPLPPANARSWRRGFLALAAAIVAILLIPLWQMRPQPYSVITPNGQTRTIALEDGSRILVNGGTRLMLDRNEPRFARLERGEAMFIVRHDEADPFVVEAGDVRLVDAGTAFNVVRSGAGLDVAVSEGAVIVNPDGENVRLNPGRRAQIDGASGRILVSDIAASHIGGWRSGQIAFADAPLGEVAQAIERTLGANVTVSPDLAGARFSGILQVAGRTPDALPQIAPVLGARAVRRGQGWELVSIDAQP</sequence>
<evidence type="ECO:0000256" key="1">
    <source>
        <dbReference type="SAM" id="Phobius"/>
    </source>
</evidence>
<organism evidence="3 4">
    <name type="scientific">Sphingomonas ursincola</name>
    <dbReference type="NCBI Taxonomy" id="56361"/>
    <lineage>
        <taxon>Bacteria</taxon>
        <taxon>Pseudomonadati</taxon>
        <taxon>Pseudomonadota</taxon>
        <taxon>Alphaproteobacteria</taxon>
        <taxon>Sphingomonadales</taxon>
        <taxon>Sphingomonadaceae</taxon>
        <taxon>Sphingomonas</taxon>
    </lineage>
</organism>
<dbReference type="GO" id="GO:0016989">
    <property type="term" value="F:sigma factor antagonist activity"/>
    <property type="evidence" value="ECO:0007669"/>
    <property type="project" value="TreeGrafter"/>
</dbReference>
<reference evidence="3 4" key="1">
    <citation type="journal article" date="1994" name="Int. J. Syst. Bacteriol.">
        <title>Phylogenetic positions of novel aerobic, bacteriochlorophyll a-containing bacteria and description of Roseococcus thiosulfatophilus gen. nov., sp. nov., Erythromicrobium ramosum gen. nov., sp. nov., and Erythrobacter litoralis sp. nov.</title>
        <authorList>
            <person name="Yurkov V."/>
            <person name="Stackebrandt E."/>
            <person name="Holmes A."/>
            <person name="Fuerst J.A."/>
            <person name="Hugenholtz P."/>
            <person name="Golecki J."/>
            <person name="Gad'on N."/>
            <person name="Gorlenko V.M."/>
            <person name="Kompantseva E.I."/>
            <person name="Drews G."/>
        </authorList>
    </citation>
    <scope>NUCLEOTIDE SEQUENCE [LARGE SCALE GENOMIC DNA]</scope>
    <source>
        <strain evidence="3 4">KR-99</strain>
    </source>
</reference>
<accession>A0A7V8REW0</accession>
<keyword evidence="1" id="KW-0812">Transmembrane</keyword>
<evidence type="ECO:0000313" key="3">
    <source>
        <dbReference type="EMBL" id="MBA1375122.1"/>
    </source>
</evidence>
<keyword evidence="4" id="KW-1185">Reference proteome</keyword>
<dbReference type="PANTHER" id="PTHR30273:SF2">
    <property type="entry name" value="PROTEIN FECR"/>
    <property type="match status" value="1"/>
</dbReference>
<evidence type="ECO:0000313" key="4">
    <source>
        <dbReference type="Proteomes" id="UP000589292"/>
    </source>
</evidence>
<dbReference type="Proteomes" id="UP000589292">
    <property type="component" value="Unassembled WGS sequence"/>
</dbReference>
<dbReference type="AlphaFoldDB" id="A0A7V8REW0"/>
<name>A0A7V8REW0_9SPHN</name>
<gene>
    <name evidence="3" type="ORF">FG486_12300</name>
</gene>
<dbReference type="EMBL" id="VDES01000002">
    <property type="protein sequence ID" value="MBA1375122.1"/>
    <property type="molecule type" value="Genomic_DNA"/>
</dbReference>
<dbReference type="Gene3D" id="2.60.120.1440">
    <property type="match status" value="1"/>
</dbReference>
<dbReference type="PIRSF" id="PIRSF018266">
    <property type="entry name" value="FecR"/>
    <property type="match status" value="1"/>
</dbReference>
<protein>
    <submittedName>
        <fullName evidence="3">Iron dicitrate transport regulator FecR</fullName>
    </submittedName>
</protein>